<accession>A0A167YG43</accession>
<dbReference type="GO" id="GO:0046983">
    <property type="term" value="F:protein dimerization activity"/>
    <property type="evidence" value="ECO:0007669"/>
    <property type="project" value="InterPro"/>
</dbReference>
<sequence length="105" mass="12171">MAAEQKTIRTRHSNSLKSSRQKQARRRNSLLRKSFEHCRECDADVFMMIRLKRNGKIQFFNSCAQWPLSRQQLASHYPAPREIAWHYMATEYAGGEGVSANEPTA</sequence>
<gene>
    <name evidence="2" type="ORF">EN45_042670</name>
</gene>
<reference evidence="2" key="1">
    <citation type="journal article" date="2014" name="Genome Announc.">
        <title>Complete sequencing and chromosome-scale genome assembly of the industrial progenitor strain P2niaD18 from the penicillin producer Penicillium chrysogenum.</title>
        <authorList>
            <person name="Specht T."/>
            <person name="Dahlmann T.A."/>
            <person name="Zadra I."/>
            <person name="Kurnsteiner H."/>
            <person name="Kuck U."/>
        </authorList>
    </citation>
    <scope>NUCLEOTIDE SEQUENCE [LARGE SCALE GENOMIC DNA]</scope>
    <source>
        <strain evidence="2">P2niaD18</strain>
    </source>
</reference>
<dbReference type="SUPFAM" id="SSF55455">
    <property type="entry name" value="SRF-like"/>
    <property type="match status" value="1"/>
</dbReference>
<evidence type="ECO:0008006" key="3">
    <source>
        <dbReference type="Google" id="ProtNLM"/>
    </source>
</evidence>
<protein>
    <recommendedName>
        <fullName evidence="3">MADS-box domain-containing protein</fullName>
    </recommendedName>
</protein>
<evidence type="ECO:0000313" key="2">
    <source>
        <dbReference type="EMBL" id="KZN94079.1"/>
    </source>
</evidence>
<dbReference type="InterPro" id="IPR036879">
    <property type="entry name" value="TF_MADSbox_sf"/>
</dbReference>
<feature type="compositionally biased region" description="Basic residues" evidence="1">
    <location>
        <begin position="8"/>
        <end position="29"/>
    </location>
</feature>
<dbReference type="GO" id="GO:0045944">
    <property type="term" value="P:positive regulation of transcription by RNA polymerase II"/>
    <property type="evidence" value="ECO:0007669"/>
    <property type="project" value="UniProtKB-ARBA"/>
</dbReference>
<feature type="region of interest" description="Disordered" evidence="1">
    <location>
        <begin position="1"/>
        <end position="29"/>
    </location>
</feature>
<dbReference type="Proteomes" id="UP000076449">
    <property type="component" value="Chromosome I"/>
</dbReference>
<dbReference type="AlphaFoldDB" id="A0A167YG43"/>
<dbReference type="GO" id="GO:0003677">
    <property type="term" value="F:DNA binding"/>
    <property type="evidence" value="ECO:0007669"/>
    <property type="project" value="InterPro"/>
</dbReference>
<name>A0A167YG43_PENCH</name>
<dbReference type="PhylomeDB" id="A0A167YG43"/>
<organism evidence="2">
    <name type="scientific">Penicillium chrysogenum</name>
    <name type="common">Penicillium notatum</name>
    <dbReference type="NCBI Taxonomy" id="5076"/>
    <lineage>
        <taxon>Eukaryota</taxon>
        <taxon>Fungi</taxon>
        <taxon>Dikarya</taxon>
        <taxon>Ascomycota</taxon>
        <taxon>Pezizomycotina</taxon>
        <taxon>Eurotiomycetes</taxon>
        <taxon>Eurotiomycetidae</taxon>
        <taxon>Eurotiales</taxon>
        <taxon>Aspergillaceae</taxon>
        <taxon>Penicillium</taxon>
        <taxon>Penicillium chrysogenum species complex</taxon>
    </lineage>
</organism>
<evidence type="ECO:0000256" key="1">
    <source>
        <dbReference type="SAM" id="MobiDB-lite"/>
    </source>
</evidence>
<proteinExistence type="predicted"/>
<dbReference type="EMBL" id="CM002798">
    <property type="protein sequence ID" value="KZN94079.1"/>
    <property type="molecule type" value="Genomic_DNA"/>
</dbReference>